<dbReference type="EMBL" id="KV426477">
    <property type="protein sequence ID" value="KZV80475.1"/>
    <property type="molecule type" value="Genomic_DNA"/>
</dbReference>
<organism evidence="3 4">
    <name type="scientific">Exidia glandulosa HHB12029</name>
    <dbReference type="NCBI Taxonomy" id="1314781"/>
    <lineage>
        <taxon>Eukaryota</taxon>
        <taxon>Fungi</taxon>
        <taxon>Dikarya</taxon>
        <taxon>Basidiomycota</taxon>
        <taxon>Agaricomycotina</taxon>
        <taxon>Agaricomycetes</taxon>
        <taxon>Auriculariales</taxon>
        <taxon>Exidiaceae</taxon>
        <taxon>Exidia</taxon>
    </lineage>
</organism>
<feature type="domain" description="Aminoglycoside phosphotransferase" evidence="2">
    <location>
        <begin position="79"/>
        <end position="346"/>
    </location>
</feature>
<proteinExistence type="predicted"/>
<dbReference type="PANTHER" id="PTHR36091:SF2">
    <property type="entry name" value="AMINOGLYCOSIDE PHOSPHOTRANSFERASE DOMAIN-CONTAINING PROTEIN"/>
    <property type="match status" value="1"/>
</dbReference>
<accession>A0A165BES3</accession>
<evidence type="ECO:0000313" key="3">
    <source>
        <dbReference type="EMBL" id="KZV80475.1"/>
    </source>
</evidence>
<keyword evidence="4" id="KW-1185">Reference proteome</keyword>
<dbReference type="AlphaFoldDB" id="A0A165BES3"/>
<dbReference type="GO" id="GO:0005739">
    <property type="term" value="C:mitochondrion"/>
    <property type="evidence" value="ECO:0007669"/>
    <property type="project" value="TreeGrafter"/>
</dbReference>
<feature type="region of interest" description="Disordered" evidence="1">
    <location>
        <begin position="378"/>
        <end position="397"/>
    </location>
</feature>
<evidence type="ECO:0000256" key="1">
    <source>
        <dbReference type="SAM" id="MobiDB-lite"/>
    </source>
</evidence>
<gene>
    <name evidence="3" type="ORF">EXIGLDRAFT_732753</name>
</gene>
<dbReference type="InParanoid" id="A0A165BES3"/>
<dbReference type="Pfam" id="PF01636">
    <property type="entry name" value="APH"/>
    <property type="match status" value="1"/>
</dbReference>
<dbReference type="Proteomes" id="UP000077266">
    <property type="component" value="Unassembled WGS sequence"/>
</dbReference>
<dbReference type="InterPro" id="IPR011009">
    <property type="entry name" value="Kinase-like_dom_sf"/>
</dbReference>
<dbReference type="InterPro" id="IPR002575">
    <property type="entry name" value="Aminoglycoside_PTrfase"/>
</dbReference>
<dbReference type="SUPFAM" id="SSF56112">
    <property type="entry name" value="Protein kinase-like (PK-like)"/>
    <property type="match status" value="1"/>
</dbReference>
<evidence type="ECO:0000259" key="2">
    <source>
        <dbReference type="Pfam" id="PF01636"/>
    </source>
</evidence>
<name>A0A165BES3_EXIGL</name>
<dbReference type="OrthoDB" id="2968323at2759"/>
<dbReference type="PANTHER" id="PTHR36091">
    <property type="entry name" value="ALTERED INHERITANCE OF MITOCHONDRIA PROTEIN 9, MITOCHONDRIAL"/>
    <property type="match status" value="1"/>
</dbReference>
<protein>
    <recommendedName>
        <fullName evidence="2">Aminoglycoside phosphotransferase domain-containing protein</fullName>
    </recommendedName>
</protein>
<dbReference type="InterPro" id="IPR051035">
    <property type="entry name" value="Mito_inheritance_9"/>
</dbReference>
<evidence type="ECO:0000313" key="4">
    <source>
        <dbReference type="Proteomes" id="UP000077266"/>
    </source>
</evidence>
<sequence length="571" mass="64780">MAPWTALRPLCGPRLFARFLSTTTTTYPPSHEFFNFTRCRFLYNEEANLKKRHLLFDVSELQNAVLRATGASSVLSMTKLHESFANRVFLLHLDNGARVLAKLPYARTGATLATASEVATMAFAREQLDVPVPNVLDWSTRPGNDTVRERIGSNYIIMELARGRQIAWVWDELALEQKESFMQLVAVLQSKISSVALPAYGSLYFADELDGLGISRALSVPVPEDPRFVVGPNAGPEWYKRERAQMEIDRGPWTDVLECIRAPALRERAWISAHAVQWDPEEEPNPVSGPQAHVLAIDDYLKLAPYLPPPVGNDFPALRHLDISPTHIFVTHTEDGIAISDVIDWLYTEAAPLYLQVGLPWEIMRPFAIWPPPKVKISNDASTPPPERPAAPDREAQDEYERARCSWAYYDAMNECDPAWLEMGVDSTRPVRQHPTLQAGCSWGNRPWTDHLPALRYSLAHVTRGWDDLMRDRARFANLEPVECPVVYSDEELTAIKEKFEEWDRMQSTFDQLPFIYREGGAIPHDSYDSAKEALQEMYDQAMKDLEPVMNEAELARAPVAFPFRDGADWD</sequence>
<reference evidence="3 4" key="1">
    <citation type="journal article" date="2016" name="Mol. Biol. Evol.">
        <title>Comparative Genomics of Early-Diverging Mushroom-Forming Fungi Provides Insights into the Origins of Lignocellulose Decay Capabilities.</title>
        <authorList>
            <person name="Nagy L.G."/>
            <person name="Riley R."/>
            <person name="Tritt A."/>
            <person name="Adam C."/>
            <person name="Daum C."/>
            <person name="Floudas D."/>
            <person name="Sun H."/>
            <person name="Yadav J.S."/>
            <person name="Pangilinan J."/>
            <person name="Larsson K.H."/>
            <person name="Matsuura K."/>
            <person name="Barry K."/>
            <person name="Labutti K."/>
            <person name="Kuo R."/>
            <person name="Ohm R.A."/>
            <person name="Bhattacharya S.S."/>
            <person name="Shirouzu T."/>
            <person name="Yoshinaga Y."/>
            <person name="Martin F.M."/>
            <person name="Grigoriev I.V."/>
            <person name="Hibbett D.S."/>
        </authorList>
    </citation>
    <scope>NUCLEOTIDE SEQUENCE [LARGE SCALE GENOMIC DNA]</scope>
    <source>
        <strain evidence="3 4">HHB12029</strain>
    </source>
</reference>